<dbReference type="InterPro" id="IPR010268">
    <property type="entry name" value="PaREP1"/>
</dbReference>
<reference evidence="1" key="1">
    <citation type="submission" date="2023-03" db="EMBL/GenBank/DDBJ databases">
        <authorList>
            <person name="Steffen K."/>
            <person name="Cardenas P."/>
        </authorList>
    </citation>
    <scope>NUCLEOTIDE SEQUENCE</scope>
</reference>
<proteinExistence type="predicted"/>
<dbReference type="AlphaFoldDB" id="A0AA35W839"/>
<comment type="caution">
    <text evidence="1">The sequence shown here is derived from an EMBL/GenBank/DDBJ whole genome shotgun (WGS) entry which is preliminary data.</text>
</comment>
<dbReference type="Proteomes" id="UP001174909">
    <property type="component" value="Unassembled WGS sequence"/>
</dbReference>
<name>A0AA35W839_GEOBA</name>
<sequence length="128" mass="14393">MTTTSVQDRVDELFADARDIHAQAVQRLEHGDIRDAAEKAWCATKRATDALILALTGDEPVTTARTTDDLDDLTDQEPVARTLQGRYYSRLGQLHGACFYDGRCNRHTERRIRETAAYIDDAEALAIR</sequence>
<protein>
    <submittedName>
        <fullName evidence="1">Uncharacterized protein</fullName>
    </submittedName>
</protein>
<evidence type="ECO:0000313" key="2">
    <source>
        <dbReference type="Proteomes" id="UP001174909"/>
    </source>
</evidence>
<accession>A0AA35W839</accession>
<organism evidence="1 2">
    <name type="scientific">Geodia barretti</name>
    <name type="common">Barrett's horny sponge</name>
    <dbReference type="NCBI Taxonomy" id="519541"/>
    <lineage>
        <taxon>Eukaryota</taxon>
        <taxon>Metazoa</taxon>
        <taxon>Porifera</taxon>
        <taxon>Demospongiae</taxon>
        <taxon>Heteroscleromorpha</taxon>
        <taxon>Tetractinellida</taxon>
        <taxon>Astrophorina</taxon>
        <taxon>Geodiidae</taxon>
        <taxon>Geodia</taxon>
    </lineage>
</organism>
<gene>
    <name evidence="1" type="ORF">GBAR_LOCUS4176</name>
</gene>
<dbReference type="Pfam" id="PF05942">
    <property type="entry name" value="PaREP1"/>
    <property type="match status" value="1"/>
</dbReference>
<keyword evidence="2" id="KW-1185">Reference proteome</keyword>
<dbReference type="Gene3D" id="1.20.120.330">
    <property type="entry name" value="Nucleotidyltransferases domain 2"/>
    <property type="match status" value="1"/>
</dbReference>
<dbReference type="EMBL" id="CASHTH010000600">
    <property type="protein sequence ID" value="CAI8005350.1"/>
    <property type="molecule type" value="Genomic_DNA"/>
</dbReference>
<evidence type="ECO:0000313" key="1">
    <source>
        <dbReference type="EMBL" id="CAI8005350.1"/>
    </source>
</evidence>